<feature type="chain" id="PRO_5043353402" evidence="1">
    <location>
        <begin position="27"/>
        <end position="308"/>
    </location>
</feature>
<accession>A0AAW8JEV4</accession>
<dbReference type="InterPro" id="IPR025737">
    <property type="entry name" value="FApF"/>
</dbReference>
<keyword evidence="1" id="KW-0732">Signal</keyword>
<sequence>MLNLKMIKASFVVPALMMLPAISGHAAENGNYSFPAGASLYLIGGFPPVPGNYLQVMAAHTDSSRLNNSKGDEIKGTDFDLKVNAATVRFFTVWDSHIFGADSFASELIGTYAHAKNSMNTPDGHFSDSQDGLGDIIIGPFLFQWDLGENKNWHAVFATDYVIPTGSYSKNRALNVSNNRFSIQPIVALRYESPLGFELGVEPRLSFNWKNQDTNYKTGTEVFVEYMAAYKIGQWKAGVSGYYADQLEEDELNGKKLNDSKTKGFGIGPTLQYQFPNHSVVIASWQKDIVAENKSENNNFYLTYMFKY</sequence>
<gene>
    <name evidence="2" type="ORF">RFH51_04650</name>
</gene>
<dbReference type="Proteomes" id="UP001243195">
    <property type="component" value="Unassembled WGS sequence"/>
</dbReference>
<evidence type="ECO:0000313" key="2">
    <source>
        <dbReference type="EMBL" id="MDQ9070748.1"/>
    </source>
</evidence>
<dbReference type="AlphaFoldDB" id="A0AAW8JEV4"/>
<dbReference type="RefSeq" id="WP_308955317.1">
    <property type="nucleotide sequence ID" value="NZ_JAVICY010000002.1"/>
</dbReference>
<reference evidence="2" key="1">
    <citation type="submission" date="2023-08" db="EMBL/GenBank/DDBJ databases">
        <title>Emergence of clinically-relevant ST2 carbapenem-resistant Acinetobacter baumannii strains in hospital sewages in Zhejiang, East of China.</title>
        <authorList>
            <person name="Kaichao C."/>
            <person name="Zhang R."/>
        </authorList>
    </citation>
    <scope>NUCLEOTIDE SEQUENCE</scope>
    <source>
        <strain evidence="2">M-SY-60</strain>
    </source>
</reference>
<protein>
    <submittedName>
        <fullName evidence="2">Transporter</fullName>
    </submittedName>
</protein>
<proteinExistence type="predicted"/>
<evidence type="ECO:0000256" key="1">
    <source>
        <dbReference type="SAM" id="SignalP"/>
    </source>
</evidence>
<dbReference type="EMBL" id="JAVIDA010000004">
    <property type="protein sequence ID" value="MDQ9070748.1"/>
    <property type="molecule type" value="Genomic_DNA"/>
</dbReference>
<organism evidence="2 3">
    <name type="scientific">Acinetobacter gerneri</name>
    <dbReference type="NCBI Taxonomy" id="202952"/>
    <lineage>
        <taxon>Bacteria</taxon>
        <taxon>Pseudomonadati</taxon>
        <taxon>Pseudomonadota</taxon>
        <taxon>Gammaproteobacteria</taxon>
        <taxon>Moraxellales</taxon>
        <taxon>Moraxellaceae</taxon>
        <taxon>Acinetobacter</taxon>
    </lineage>
</organism>
<dbReference type="Pfam" id="PF13557">
    <property type="entry name" value="Phenol_MetA_deg"/>
    <property type="match status" value="1"/>
</dbReference>
<name>A0AAW8JEV4_9GAMM</name>
<comment type="caution">
    <text evidence="2">The sequence shown here is derived from an EMBL/GenBank/DDBJ whole genome shotgun (WGS) entry which is preliminary data.</text>
</comment>
<feature type="signal peptide" evidence="1">
    <location>
        <begin position="1"/>
        <end position="26"/>
    </location>
</feature>
<evidence type="ECO:0000313" key="3">
    <source>
        <dbReference type="Proteomes" id="UP001243195"/>
    </source>
</evidence>